<dbReference type="AlphaFoldDB" id="A0AAV1AQZ0"/>
<evidence type="ECO:0000313" key="2">
    <source>
        <dbReference type="EMBL" id="CAI8612126.1"/>
    </source>
</evidence>
<sequence>MICLQILMDINLHVLLYANTWRSKQKDIRRKHQGLPTRGRSGTSSTVSVSQEIQSGASKIRSCRLFEQYTEKLQKMMIIQFRLYNSVTNLVGGFWLMLLCRFNGKEYFGLNMTWISYLTMENVCEEELK</sequence>
<gene>
    <name evidence="2" type="ORF">VFH_V019440</name>
</gene>
<organism evidence="2 3">
    <name type="scientific">Vicia faba</name>
    <name type="common">Broad bean</name>
    <name type="synonym">Faba vulgaris</name>
    <dbReference type="NCBI Taxonomy" id="3906"/>
    <lineage>
        <taxon>Eukaryota</taxon>
        <taxon>Viridiplantae</taxon>
        <taxon>Streptophyta</taxon>
        <taxon>Embryophyta</taxon>
        <taxon>Tracheophyta</taxon>
        <taxon>Spermatophyta</taxon>
        <taxon>Magnoliopsida</taxon>
        <taxon>eudicotyledons</taxon>
        <taxon>Gunneridae</taxon>
        <taxon>Pentapetalae</taxon>
        <taxon>rosids</taxon>
        <taxon>fabids</taxon>
        <taxon>Fabales</taxon>
        <taxon>Fabaceae</taxon>
        <taxon>Papilionoideae</taxon>
        <taxon>50 kb inversion clade</taxon>
        <taxon>NPAAA clade</taxon>
        <taxon>Hologalegina</taxon>
        <taxon>IRL clade</taxon>
        <taxon>Fabeae</taxon>
        <taxon>Vicia</taxon>
    </lineage>
</organism>
<dbReference type="EMBL" id="OX451740">
    <property type="protein sequence ID" value="CAI8612126.1"/>
    <property type="molecule type" value="Genomic_DNA"/>
</dbReference>
<accession>A0AAV1AQZ0</accession>
<keyword evidence="3" id="KW-1185">Reference proteome</keyword>
<protein>
    <submittedName>
        <fullName evidence="2">Uncharacterized protein</fullName>
    </submittedName>
</protein>
<proteinExistence type="predicted"/>
<feature type="region of interest" description="Disordered" evidence="1">
    <location>
        <begin position="28"/>
        <end position="47"/>
    </location>
</feature>
<dbReference type="Proteomes" id="UP001157006">
    <property type="component" value="Chromosome 5"/>
</dbReference>
<name>A0AAV1AQZ0_VICFA</name>
<evidence type="ECO:0000256" key="1">
    <source>
        <dbReference type="SAM" id="MobiDB-lite"/>
    </source>
</evidence>
<evidence type="ECO:0000313" key="3">
    <source>
        <dbReference type="Proteomes" id="UP001157006"/>
    </source>
</evidence>
<reference evidence="2 3" key="1">
    <citation type="submission" date="2023-01" db="EMBL/GenBank/DDBJ databases">
        <authorList>
            <person name="Kreplak J."/>
        </authorList>
    </citation>
    <scope>NUCLEOTIDE SEQUENCE [LARGE SCALE GENOMIC DNA]</scope>
</reference>
<feature type="compositionally biased region" description="Low complexity" evidence="1">
    <location>
        <begin position="37"/>
        <end position="47"/>
    </location>
</feature>